<reference evidence="9" key="1">
    <citation type="submission" date="2023-08" db="EMBL/GenBank/DDBJ databases">
        <authorList>
            <person name="Chen Y."/>
            <person name="Shah S."/>
            <person name="Dougan E. K."/>
            <person name="Thang M."/>
            <person name="Chan C."/>
        </authorList>
    </citation>
    <scope>NUCLEOTIDE SEQUENCE</scope>
</reference>
<dbReference type="GO" id="GO:0001518">
    <property type="term" value="C:voltage-gated sodium channel complex"/>
    <property type="evidence" value="ECO:0007669"/>
    <property type="project" value="TreeGrafter"/>
</dbReference>
<dbReference type="Pfam" id="PF00520">
    <property type="entry name" value="Ion_trans"/>
    <property type="match status" value="1"/>
</dbReference>
<gene>
    <name evidence="9" type="ORF">EVOR1521_LOCUS27885</name>
</gene>
<sequence>MAPVALDSLTDYTVAEELDRARKEALEGHSTPPAMMMRETEKLELPDLEGLEGRLEQQHKDVIDRLLTQEQLLVQICSSILLPAKRKVARIDERKIDESQGVLSSGFREVGHNNSNASATESQMPRHKASKVSLSFTPKLFSTFSRFDLNLQQAAAQADAQLNRQRFAASRGGTEDIEKRFLGPLVQHPAFDLFFGLVVVTNAVFIGIEVQEQIRTGDHTNELLSTVSYFYTVVFLVELLVRFFAYGIWHFIWSEDWTWNLLDSIIVLSSVTEIILQFLSVSSGTSMHGIAGLKAFRIIRMVRLFKTVRLMRVFRFVMALRTLVSSIFHTLKSLFWALVLLVLIVYVFALLFAQAMNDHRNDAGGIQLTVAELEARERYFGSVVDTMLSLFSSIAGGVSWEEVLAPLKAVSSFWVVCFLFYISFTYFAVLNVVTAVFCQSAIEGAQNDHITAVQSVLADKEAHLQKVRELFNQLGAGEDAPITFSVFNEKIHTEAVREYFTSLGLDIWDAWTFFKLLDADGGGEVEAEEFLLGCLRLRGPATAIDIGRLMHDQNWLIRSQGRFQTYMEAEIRQLKSLLFGLTPSFVS</sequence>
<protein>
    <recommendedName>
        <fullName evidence="8">Ion transport domain-containing protein</fullName>
    </recommendedName>
</protein>
<feature type="transmembrane region" description="Helical" evidence="7">
    <location>
        <begin position="265"/>
        <end position="290"/>
    </location>
</feature>
<dbReference type="AlphaFoldDB" id="A0AA36JIM7"/>
<dbReference type="InterPro" id="IPR018247">
    <property type="entry name" value="EF_Hand_1_Ca_BS"/>
</dbReference>
<keyword evidence="4 7" id="KW-1133">Transmembrane helix</keyword>
<dbReference type="PANTHER" id="PTHR10037">
    <property type="entry name" value="VOLTAGE-GATED CATION CHANNEL CALCIUM AND SODIUM"/>
    <property type="match status" value="1"/>
</dbReference>
<accession>A0AA36JIM7</accession>
<feature type="transmembrane region" description="Helical" evidence="7">
    <location>
        <begin position="310"/>
        <end position="328"/>
    </location>
</feature>
<dbReference type="EMBL" id="CAUJNA010003600">
    <property type="protein sequence ID" value="CAJ1405751.1"/>
    <property type="molecule type" value="Genomic_DNA"/>
</dbReference>
<name>A0AA36JIM7_9DINO</name>
<evidence type="ECO:0000259" key="8">
    <source>
        <dbReference type="Pfam" id="PF00520"/>
    </source>
</evidence>
<comment type="caution">
    <text evidence="9">The sequence shown here is derived from an EMBL/GenBank/DDBJ whole genome shotgun (WGS) entry which is preliminary data.</text>
</comment>
<dbReference type="PROSITE" id="PS00018">
    <property type="entry name" value="EF_HAND_1"/>
    <property type="match status" value="1"/>
</dbReference>
<dbReference type="InterPro" id="IPR011992">
    <property type="entry name" value="EF-hand-dom_pair"/>
</dbReference>
<dbReference type="InterPro" id="IPR043203">
    <property type="entry name" value="VGCC_Ca_Na"/>
</dbReference>
<evidence type="ECO:0000256" key="4">
    <source>
        <dbReference type="ARBA" id="ARBA00022989"/>
    </source>
</evidence>
<keyword evidence="3" id="KW-0106">Calcium</keyword>
<dbReference type="PANTHER" id="PTHR10037:SF62">
    <property type="entry name" value="SODIUM CHANNEL PROTEIN 60E"/>
    <property type="match status" value="1"/>
</dbReference>
<keyword evidence="5 7" id="KW-0472">Membrane</keyword>
<feature type="transmembrane region" description="Helical" evidence="7">
    <location>
        <begin position="190"/>
        <end position="208"/>
    </location>
</feature>
<feature type="transmembrane region" description="Helical" evidence="7">
    <location>
        <begin position="334"/>
        <end position="353"/>
    </location>
</feature>
<dbReference type="SUPFAM" id="SSF47473">
    <property type="entry name" value="EF-hand"/>
    <property type="match status" value="1"/>
</dbReference>
<dbReference type="Gene3D" id="1.10.287.70">
    <property type="match status" value="1"/>
</dbReference>
<dbReference type="InterPro" id="IPR005821">
    <property type="entry name" value="Ion_trans_dom"/>
</dbReference>
<dbReference type="Gene3D" id="1.20.120.350">
    <property type="entry name" value="Voltage-gated potassium channels. Chain C"/>
    <property type="match status" value="1"/>
</dbReference>
<feature type="transmembrane region" description="Helical" evidence="7">
    <location>
        <begin position="229"/>
        <end position="253"/>
    </location>
</feature>
<feature type="region of interest" description="Disordered" evidence="6">
    <location>
        <begin position="107"/>
        <end position="126"/>
    </location>
</feature>
<evidence type="ECO:0000256" key="2">
    <source>
        <dbReference type="ARBA" id="ARBA00022692"/>
    </source>
</evidence>
<proteinExistence type="predicted"/>
<dbReference type="SUPFAM" id="SSF81324">
    <property type="entry name" value="Voltage-gated potassium channels"/>
    <property type="match status" value="1"/>
</dbReference>
<dbReference type="Gene3D" id="1.10.238.10">
    <property type="entry name" value="EF-hand"/>
    <property type="match status" value="1"/>
</dbReference>
<keyword evidence="10" id="KW-1185">Reference proteome</keyword>
<feature type="transmembrane region" description="Helical" evidence="7">
    <location>
        <begin position="379"/>
        <end position="400"/>
    </location>
</feature>
<evidence type="ECO:0000256" key="3">
    <source>
        <dbReference type="ARBA" id="ARBA00022837"/>
    </source>
</evidence>
<dbReference type="Proteomes" id="UP001178507">
    <property type="component" value="Unassembled WGS sequence"/>
</dbReference>
<keyword evidence="2 7" id="KW-0812">Transmembrane</keyword>
<evidence type="ECO:0000313" key="9">
    <source>
        <dbReference type="EMBL" id="CAJ1405751.1"/>
    </source>
</evidence>
<evidence type="ECO:0000256" key="5">
    <source>
        <dbReference type="ARBA" id="ARBA00023136"/>
    </source>
</evidence>
<feature type="compositionally biased region" description="Polar residues" evidence="6">
    <location>
        <begin position="112"/>
        <end position="123"/>
    </location>
</feature>
<feature type="domain" description="Ion transport" evidence="8">
    <location>
        <begin position="188"/>
        <end position="437"/>
    </location>
</feature>
<organism evidence="9 10">
    <name type="scientific">Effrenium voratum</name>
    <dbReference type="NCBI Taxonomy" id="2562239"/>
    <lineage>
        <taxon>Eukaryota</taxon>
        <taxon>Sar</taxon>
        <taxon>Alveolata</taxon>
        <taxon>Dinophyceae</taxon>
        <taxon>Suessiales</taxon>
        <taxon>Symbiodiniaceae</taxon>
        <taxon>Effrenium</taxon>
    </lineage>
</organism>
<feature type="transmembrane region" description="Helical" evidence="7">
    <location>
        <begin position="412"/>
        <end position="437"/>
    </location>
</feature>
<comment type="subcellular location">
    <subcellularLocation>
        <location evidence="1">Membrane</location>
        <topology evidence="1">Multi-pass membrane protein</topology>
    </subcellularLocation>
</comment>
<evidence type="ECO:0000256" key="6">
    <source>
        <dbReference type="SAM" id="MobiDB-lite"/>
    </source>
</evidence>
<evidence type="ECO:0000256" key="7">
    <source>
        <dbReference type="SAM" id="Phobius"/>
    </source>
</evidence>
<evidence type="ECO:0000313" key="10">
    <source>
        <dbReference type="Proteomes" id="UP001178507"/>
    </source>
</evidence>
<dbReference type="InterPro" id="IPR027359">
    <property type="entry name" value="Volt_channel_dom_sf"/>
</dbReference>
<dbReference type="GO" id="GO:0005248">
    <property type="term" value="F:voltage-gated sodium channel activity"/>
    <property type="evidence" value="ECO:0007669"/>
    <property type="project" value="TreeGrafter"/>
</dbReference>
<evidence type="ECO:0000256" key="1">
    <source>
        <dbReference type="ARBA" id="ARBA00004141"/>
    </source>
</evidence>